<dbReference type="InterPro" id="IPR000225">
    <property type="entry name" value="Armadillo"/>
</dbReference>
<dbReference type="Gene3D" id="3.30.40.10">
    <property type="entry name" value="Zinc/RING finger domain, C3HC4 (zinc finger)"/>
    <property type="match status" value="1"/>
</dbReference>
<dbReference type="Proteomes" id="UP001141806">
    <property type="component" value="Unassembled WGS sequence"/>
</dbReference>
<proteinExistence type="predicted"/>
<dbReference type="PANTHER" id="PTHR23315">
    <property type="entry name" value="U BOX DOMAIN-CONTAINING"/>
    <property type="match status" value="1"/>
</dbReference>
<dbReference type="AlphaFoldDB" id="A0A9Q0KIT9"/>
<dbReference type="SUPFAM" id="SSF57850">
    <property type="entry name" value="RING/U-box"/>
    <property type="match status" value="1"/>
</dbReference>
<evidence type="ECO:0000313" key="10">
    <source>
        <dbReference type="Proteomes" id="UP001141806"/>
    </source>
</evidence>
<evidence type="ECO:0000256" key="2">
    <source>
        <dbReference type="ARBA" id="ARBA00004906"/>
    </source>
</evidence>
<evidence type="ECO:0000313" key="9">
    <source>
        <dbReference type="EMBL" id="KAJ4971299.1"/>
    </source>
</evidence>
<name>A0A9Q0KIT9_9MAGN</name>
<dbReference type="PANTHER" id="PTHR23315:SF63">
    <property type="entry name" value="U-BOX DOMAIN-CONTAINING PROTEIN 16"/>
    <property type="match status" value="1"/>
</dbReference>
<evidence type="ECO:0000256" key="6">
    <source>
        <dbReference type="PROSITE-ProRule" id="PRU00259"/>
    </source>
</evidence>
<organism evidence="9 10">
    <name type="scientific">Protea cynaroides</name>
    <dbReference type="NCBI Taxonomy" id="273540"/>
    <lineage>
        <taxon>Eukaryota</taxon>
        <taxon>Viridiplantae</taxon>
        <taxon>Streptophyta</taxon>
        <taxon>Embryophyta</taxon>
        <taxon>Tracheophyta</taxon>
        <taxon>Spermatophyta</taxon>
        <taxon>Magnoliopsida</taxon>
        <taxon>Proteales</taxon>
        <taxon>Proteaceae</taxon>
        <taxon>Protea</taxon>
    </lineage>
</organism>
<evidence type="ECO:0000256" key="1">
    <source>
        <dbReference type="ARBA" id="ARBA00000900"/>
    </source>
</evidence>
<evidence type="ECO:0000256" key="4">
    <source>
        <dbReference type="ARBA" id="ARBA00022679"/>
    </source>
</evidence>
<evidence type="ECO:0000256" key="7">
    <source>
        <dbReference type="SAM" id="MobiDB-lite"/>
    </source>
</evidence>
<dbReference type="SUPFAM" id="SSF48371">
    <property type="entry name" value="ARM repeat"/>
    <property type="match status" value="1"/>
</dbReference>
<comment type="catalytic activity">
    <reaction evidence="1">
        <text>S-ubiquitinyl-[E2 ubiquitin-conjugating enzyme]-L-cysteine + [acceptor protein]-L-lysine = [E2 ubiquitin-conjugating enzyme]-L-cysteine + N(6)-ubiquitinyl-[acceptor protein]-L-lysine.</text>
        <dbReference type="EC" id="2.3.2.27"/>
    </reaction>
</comment>
<keyword evidence="5" id="KW-0833">Ubl conjugation pathway</keyword>
<sequence length="323" mass="36014">MVVSGRTFDRANIQRWINAGKTTCPVTKETISSTDLIPDKTMKEQIDKWSKEQGIYLKPSQRPTMKMTAAFIVEKLVASMGSPAAAANSVVRELIDRARLGAHIGEYGALPILLHLLHTDDDPGLQADSILAVRELVSMEPNKREIMEAEGGVDAIAHVLNCENATLDARADAAFTLYQLSTVEMYRCGVSRVSGLVSGLVKIVREGPAWARGKALAGVLSLGSDEVKEEEVRRLVKAYDQGETEEVVKVVMVYPVPQLLRDMRLTWTKRKLRRKATLLLEICYTWVCTWDWIVGPGFDDEDRDPEDNDTSLRADNNIYEKHG</sequence>
<comment type="caution">
    <text evidence="9">The sequence shown here is derived from an EMBL/GenBank/DDBJ whole genome shotgun (WGS) entry which is preliminary data.</text>
</comment>
<dbReference type="PROSITE" id="PS51698">
    <property type="entry name" value="U_BOX"/>
    <property type="match status" value="1"/>
</dbReference>
<keyword evidence="4" id="KW-0808">Transferase</keyword>
<feature type="repeat" description="ARM" evidence="6">
    <location>
        <begin position="108"/>
        <end position="151"/>
    </location>
</feature>
<dbReference type="Pfam" id="PF04564">
    <property type="entry name" value="U-box"/>
    <property type="match status" value="1"/>
</dbReference>
<feature type="region of interest" description="Disordered" evidence="7">
    <location>
        <begin position="302"/>
        <end position="323"/>
    </location>
</feature>
<protein>
    <recommendedName>
        <fullName evidence="3">RING-type E3 ubiquitin transferase</fullName>
        <ecNumber evidence="3">2.3.2.27</ecNumber>
    </recommendedName>
</protein>
<dbReference type="InterPro" id="IPR013083">
    <property type="entry name" value="Znf_RING/FYVE/PHD"/>
</dbReference>
<dbReference type="InterPro" id="IPR016024">
    <property type="entry name" value="ARM-type_fold"/>
</dbReference>
<dbReference type="InterPro" id="IPR003613">
    <property type="entry name" value="Ubox_domain"/>
</dbReference>
<dbReference type="PROSITE" id="PS50176">
    <property type="entry name" value="ARM_REPEAT"/>
    <property type="match status" value="1"/>
</dbReference>
<accession>A0A9Q0KIT9</accession>
<dbReference type="SMART" id="SM00504">
    <property type="entry name" value="Ubox"/>
    <property type="match status" value="1"/>
</dbReference>
<dbReference type="InterPro" id="IPR011989">
    <property type="entry name" value="ARM-like"/>
</dbReference>
<evidence type="ECO:0000256" key="3">
    <source>
        <dbReference type="ARBA" id="ARBA00012483"/>
    </source>
</evidence>
<evidence type="ECO:0000256" key="5">
    <source>
        <dbReference type="ARBA" id="ARBA00022786"/>
    </source>
</evidence>
<evidence type="ECO:0000259" key="8">
    <source>
        <dbReference type="PROSITE" id="PS51698"/>
    </source>
</evidence>
<dbReference type="OrthoDB" id="424220at2759"/>
<feature type="domain" description="U-box" evidence="8">
    <location>
        <begin position="1"/>
        <end position="56"/>
    </location>
</feature>
<dbReference type="GO" id="GO:0016567">
    <property type="term" value="P:protein ubiquitination"/>
    <property type="evidence" value="ECO:0007669"/>
    <property type="project" value="InterPro"/>
</dbReference>
<comment type="pathway">
    <text evidence="2">Protein modification; protein ubiquitination.</text>
</comment>
<gene>
    <name evidence="9" type="ORF">NE237_004398</name>
</gene>
<dbReference type="GO" id="GO:0061630">
    <property type="term" value="F:ubiquitin protein ligase activity"/>
    <property type="evidence" value="ECO:0007669"/>
    <property type="project" value="UniProtKB-EC"/>
</dbReference>
<keyword evidence="10" id="KW-1185">Reference proteome</keyword>
<dbReference type="Gene3D" id="1.25.10.10">
    <property type="entry name" value="Leucine-rich Repeat Variant"/>
    <property type="match status" value="1"/>
</dbReference>
<reference evidence="9" key="1">
    <citation type="journal article" date="2023" name="Plant J.">
        <title>The genome of the king protea, Protea cynaroides.</title>
        <authorList>
            <person name="Chang J."/>
            <person name="Duong T.A."/>
            <person name="Schoeman C."/>
            <person name="Ma X."/>
            <person name="Roodt D."/>
            <person name="Barker N."/>
            <person name="Li Z."/>
            <person name="Van de Peer Y."/>
            <person name="Mizrachi E."/>
        </authorList>
    </citation>
    <scope>NUCLEOTIDE SEQUENCE</scope>
    <source>
        <tissue evidence="9">Young leaves</tissue>
    </source>
</reference>
<dbReference type="EMBL" id="JAMYWD010000005">
    <property type="protein sequence ID" value="KAJ4971299.1"/>
    <property type="molecule type" value="Genomic_DNA"/>
</dbReference>
<dbReference type="EC" id="2.3.2.27" evidence="3"/>